<dbReference type="Proteomes" id="UP000743899">
    <property type="component" value="Unassembled WGS sequence"/>
</dbReference>
<keyword evidence="1" id="KW-0167">Capsid protein</keyword>
<reference evidence="1 2" key="1">
    <citation type="submission" date="2020-01" db="EMBL/GenBank/DDBJ databases">
        <title>A novel Bacillus sp. from Pasinler.</title>
        <authorList>
            <person name="Adiguzel A."/>
            <person name="Ay H."/>
            <person name="Baltaci M.O."/>
        </authorList>
    </citation>
    <scope>NUCLEOTIDE SEQUENCE [LARGE SCALE GENOMIC DNA]</scope>
    <source>
        <strain evidence="1 2">P1</strain>
    </source>
</reference>
<organism evidence="1 2">
    <name type="scientific">Pallidibacillus pasinlerensis</name>
    <dbReference type="NCBI Taxonomy" id="2703818"/>
    <lineage>
        <taxon>Bacteria</taxon>
        <taxon>Bacillati</taxon>
        <taxon>Bacillota</taxon>
        <taxon>Bacilli</taxon>
        <taxon>Bacillales</taxon>
        <taxon>Bacillaceae</taxon>
        <taxon>Pallidibacillus</taxon>
    </lineage>
</organism>
<keyword evidence="1" id="KW-0946">Virion</keyword>
<evidence type="ECO:0000313" key="2">
    <source>
        <dbReference type="Proteomes" id="UP000743899"/>
    </source>
</evidence>
<sequence>MLETIKELYNIYPQQIFRIDNYDAFYDGYYLYVIVPVVEHEKDELPERHEMSKFLRLSGARFVPAFFPAKDDSFVQQWEKGHFLLLFLDQWKNTPLKSIPKSLANFHKRGMSLQSEIKKLRRLGEWHELWERRITQLKKFWEQVVTNRPVNEFERLFIEAFPYYAGLTENAIQYFVDTRMDVQPGINDVGTITHEKFTNETWSGEIIWRNPFDWVIDHISRDLAEWTRAFYLENNRFNYVPQIQAFFQQYEEKIPLSSFSWRLIYSRLILPTHFFTAAESYFYSPKRLPNKNMIQYLRKEMDTADDYEWFLKNFFEIAGVPTRTGRIPQLDWLSTNQ</sequence>
<dbReference type="NCBIfam" id="TIGR02905">
    <property type="entry name" value="spore_yutH"/>
    <property type="match status" value="1"/>
</dbReference>
<dbReference type="RefSeq" id="WP_161919710.1">
    <property type="nucleotide sequence ID" value="NZ_JAACYS010000010.1"/>
</dbReference>
<keyword evidence="2" id="KW-1185">Reference proteome</keyword>
<dbReference type="EMBL" id="JAACYS010000010">
    <property type="protein sequence ID" value="NCU16875.1"/>
    <property type="molecule type" value="Genomic_DNA"/>
</dbReference>
<dbReference type="SUPFAM" id="SSF56112">
    <property type="entry name" value="Protein kinase-like (PK-like)"/>
    <property type="match status" value="1"/>
</dbReference>
<accession>A0ABX0A3N5</accession>
<dbReference type="PANTHER" id="PTHR39179">
    <property type="entry name" value="SPORE COAT PROTEIN I"/>
    <property type="match status" value="1"/>
</dbReference>
<dbReference type="Gene3D" id="3.90.1200.10">
    <property type="match status" value="1"/>
</dbReference>
<dbReference type="InterPro" id="IPR047175">
    <property type="entry name" value="CotS-like"/>
</dbReference>
<comment type="caution">
    <text evidence="1">The sequence shown here is derived from an EMBL/GenBank/DDBJ whole genome shotgun (WGS) entry which is preliminary data.</text>
</comment>
<gene>
    <name evidence="1" type="primary">yutH</name>
    <name evidence="1" type="ORF">GW534_03690</name>
</gene>
<proteinExistence type="predicted"/>
<evidence type="ECO:0000313" key="1">
    <source>
        <dbReference type="EMBL" id="NCU16875.1"/>
    </source>
</evidence>
<dbReference type="PANTHER" id="PTHR39179:SF2">
    <property type="entry name" value="ENDOSPORE COAT-ASSOCIATED PROTEIN YUTH"/>
    <property type="match status" value="1"/>
</dbReference>
<name>A0ABX0A3N5_9BACI</name>
<dbReference type="InterPro" id="IPR011009">
    <property type="entry name" value="Kinase-like_dom_sf"/>
</dbReference>
<dbReference type="InterPro" id="IPR014254">
    <property type="entry name" value="Spore_coat_YutH"/>
</dbReference>
<protein>
    <submittedName>
        <fullName evidence="1">Spore coat protein YutH</fullName>
    </submittedName>
</protein>